<keyword evidence="1" id="KW-1133">Transmembrane helix</keyword>
<dbReference type="RefSeq" id="WP_055341631.1">
    <property type="nucleotide sequence ID" value="NZ_CDNI01000003.1"/>
</dbReference>
<evidence type="ECO:0000313" key="2">
    <source>
        <dbReference type="EMBL" id="CEQ03211.1"/>
    </source>
</evidence>
<feature type="transmembrane region" description="Helical" evidence="1">
    <location>
        <begin position="6"/>
        <end position="27"/>
    </location>
</feature>
<reference evidence="2 3" key="1">
    <citation type="submission" date="2015-01" db="EMBL/GenBank/DDBJ databases">
        <authorList>
            <person name="Aslett A.Martin."/>
            <person name="De Silva Nishadi"/>
        </authorList>
    </citation>
    <scope>NUCLEOTIDE SEQUENCE [LARGE SCALE GENOMIC DNA]</scope>
    <source>
        <strain evidence="2 3">R28058</strain>
    </source>
</reference>
<name>A0A0C7QII7_PARSO</name>
<dbReference type="EMBL" id="CEKZ01000003">
    <property type="protein sequence ID" value="CEQ03211.1"/>
    <property type="molecule type" value="Genomic_DNA"/>
</dbReference>
<dbReference type="InterPro" id="IPR035406">
    <property type="entry name" value="DUF5412"/>
</dbReference>
<protein>
    <submittedName>
        <fullName evidence="2">Uncharacterized protein</fullName>
    </submittedName>
</protein>
<gene>
    <name evidence="2" type="ORF">R28058_09441</name>
</gene>
<dbReference type="Proteomes" id="UP000049127">
    <property type="component" value="Unassembled WGS sequence"/>
</dbReference>
<dbReference type="Pfam" id="PF17428">
    <property type="entry name" value="DUF5412"/>
    <property type="match status" value="1"/>
</dbReference>
<proteinExistence type="predicted"/>
<sequence length="135" mass="15789">MIFIKFNKKIILVLVVISLIFAYIVYLKNRGRKVLARESVKVLKEIDSPNGKNKVTIFYDEWSATVSENIRISIAKNDDSNIYDSDVIFLVDRINKASVRWVSNNDIVIDYNKGAYSQEFRKMKKFKNINIEYRG</sequence>
<evidence type="ECO:0000313" key="3">
    <source>
        <dbReference type="Proteomes" id="UP000049127"/>
    </source>
</evidence>
<organism evidence="2 3">
    <name type="scientific">Paraclostridium sordellii</name>
    <name type="common">Clostridium sordellii</name>
    <dbReference type="NCBI Taxonomy" id="1505"/>
    <lineage>
        <taxon>Bacteria</taxon>
        <taxon>Bacillati</taxon>
        <taxon>Bacillota</taxon>
        <taxon>Clostridia</taxon>
        <taxon>Peptostreptococcales</taxon>
        <taxon>Peptostreptococcaceae</taxon>
        <taxon>Paraclostridium</taxon>
    </lineage>
</organism>
<keyword evidence="1" id="KW-0472">Membrane</keyword>
<dbReference type="OrthoDB" id="1760710at2"/>
<evidence type="ECO:0000256" key="1">
    <source>
        <dbReference type="SAM" id="Phobius"/>
    </source>
</evidence>
<keyword evidence="1" id="KW-0812">Transmembrane</keyword>
<dbReference type="AlphaFoldDB" id="A0A0C7QII7"/>
<accession>A0A0C7QII7</accession>